<name>A0A2H4U6E4_METSM</name>
<dbReference type="EMBL" id="CP017803">
    <property type="protein sequence ID" value="ATZ59681.1"/>
    <property type="molecule type" value="Genomic_DNA"/>
</dbReference>
<dbReference type="GeneID" id="35118559"/>
<gene>
    <name evidence="1" type="ORF">BK798_04235</name>
</gene>
<protein>
    <submittedName>
        <fullName evidence="1">Uncharacterized protein</fullName>
    </submittedName>
</protein>
<sequence>MLVRNLDYLSIPKEFKKVETNIYDNKSIALVFVENKGYSLVLKDDEHIDSVFLLKTSLTPNNINENNDKEDFINVIKMLLEKVYSEYTIKEYEKQHQEHVFLKLMDMLTDGDNIELISEENSKIYSDIEKGFMKLELDIMDTKINSLNESIADVSNNLQHTVKDIEEKDWGNKLKKALDSQ</sequence>
<evidence type="ECO:0000313" key="2">
    <source>
        <dbReference type="Proteomes" id="UP000232133"/>
    </source>
</evidence>
<organism evidence="1 2">
    <name type="scientific">Methanobrevibacter smithii</name>
    <dbReference type="NCBI Taxonomy" id="2173"/>
    <lineage>
        <taxon>Archaea</taxon>
        <taxon>Methanobacteriati</taxon>
        <taxon>Methanobacteriota</taxon>
        <taxon>Methanomada group</taxon>
        <taxon>Methanobacteria</taxon>
        <taxon>Methanobacteriales</taxon>
        <taxon>Methanobacteriaceae</taxon>
        <taxon>Methanobrevibacter</taxon>
    </lineage>
</organism>
<dbReference type="AlphaFoldDB" id="A0A2H4U6E4"/>
<evidence type="ECO:0000313" key="1">
    <source>
        <dbReference type="EMBL" id="ATZ59681.1"/>
    </source>
</evidence>
<dbReference type="RefSeq" id="WP_100815445.1">
    <property type="nucleotide sequence ID" value="NZ_CP017803.1"/>
</dbReference>
<proteinExistence type="predicted"/>
<accession>A0A2H4U6E4</accession>
<dbReference type="Proteomes" id="UP000232133">
    <property type="component" value="Chromosome"/>
</dbReference>
<reference evidence="1 2" key="1">
    <citation type="submission" date="2016-10" db="EMBL/GenBank/DDBJ databases">
        <authorList>
            <person name="Varghese N."/>
        </authorList>
    </citation>
    <scope>NUCLEOTIDE SEQUENCE [LARGE SCALE GENOMIC DNA]</scope>
    <source>
        <strain evidence="1 2">KB11</strain>
    </source>
</reference>